<keyword evidence="7 13" id="KW-0378">Hydrolase</keyword>
<evidence type="ECO:0000256" key="1">
    <source>
        <dbReference type="ARBA" id="ARBA00009518"/>
    </source>
</evidence>
<evidence type="ECO:0000313" key="15">
    <source>
        <dbReference type="EMBL" id="KKS72201.1"/>
    </source>
</evidence>
<dbReference type="CDD" id="cd16962">
    <property type="entry name" value="RuvC"/>
    <property type="match status" value="1"/>
</dbReference>
<feature type="active site" evidence="13">
    <location>
        <position position="77"/>
    </location>
</feature>
<dbReference type="PANTHER" id="PTHR30194:SF3">
    <property type="entry name" value="CROSSOVER JUNCTION ENDODEOXYRIBONUCLEASE RUVC"/>
    <property type="match status" value="1"/>
</dbReference>
<dbReference type="HAMAP" id="MF_00034">
    <property type="entry name" value="RuvC"/>
    <property type="match status" value="1"/>
</dbReference>
<dbReference type="GO" id="GO:0048476">
    <property type="term" value="C:Holliday junction resolvase complex"/>
    <property type="evidence" value="ECO:0007669"/>
    <property type="project" value="UniProtKB-UniRule"/>
</dbReference>
<comment type="subunit">
    <text evidence="13">Homodimer which binds Holliday junction (HJ) DNA. The HJ becomes 2-fold symmetrical on binding to RuvC with unstacked arms; it has a different conformation from HJ DNA in complex with RuvA. In the full resolvosome a probable DNA-RuvA(4)-RuvB(12)-RuvC(2) complex forms which resolves the HJ.</text>
</comment>
<keyword evidence="6 13" id="KW-0227">DNA damage</keyword>
<evidence type="ECO:0000256" key="12">
    <source>
        <dbReference type="ARBA" id="ARBA00029354"/>
    </source>
</evidence>
<comment type="similarity">
    <text evidence="1 13">Belongs to the RuvC family.</text>
</comment>
<evidence type="ECO:0000256" key="9">
    <source>
        <dbReference type="ARBA" id="ARBA00023125"/>
    </source>
</evidence>
<sequence>MYEFECMKSKQRILGIDPGYGRIGYGVIEGDRNAWVHVAHGCIETNTKADFAERLVELKQDLLAILKKYQPDKAGIEQLFFAKNVTTGMKVSEARGVILLTLHEAGIAVQEVTPLQMKQAIVGYGRAEKAQLQEMIRIQLLLKKRPTPDDAADALGVALTAGLLMKR</sequence>
<keyword evidence="2 13" id="KW-0963">Cytoplasm</keyword>
<comment type="function">
    <text evidence="13">The RuvA-RuvB-RuvC complex processes Holliday junction (HJ) DNA during genetic recombination and DNA repair. Endonuclease that resolves HJ intermediates. Cleaves cruciform DNA by making single-stranded nicks across the HJ at symmetrical positions within the homologous arms, yielding a 5'-phosphate and a 3'-hydroxyl group; requires a central core of homology in the junction. The consensus cleavage sequence is 5'-(A/T)TT(C/G)-3'. Cleavage occurs on the 3'-side of the TT dinucleotide at the point of strand exchange. HJ branch migration catalyzed by RuvA-RuvB allows RuvC to scan DNA until it finds its consensus sequence, where it cleaves and resolves the cruciform DNA.</text>
</comment>
<dbReference type="FunFam" id="3.30.420.10:FF:000002">
    <property type="entry name" value="Crossover junction endodeoxyribonuclease RuvC"/>
    <property type="match status" value="1"/>
</dbReference>
<evidence type="ECO:0000256" key="11">
    <source>
        <dbReference type="ARBA" id="ARBA00023204"/>
    </source>
</evidence>
<dbReference type="PANTHER" id="PTHR30194">
    <property type="entry name" value="CROSSOVER JUNCTION ENDODEOXYRIBONUCLEASE RUVC"/>
    <property type="match status" value="1"/>
</dbReference>
<comment type="subcellular location">
    <subcellularLocation>
        <location evidence="13">Cytoplasm</location>
    </subcellularLocation>
</comment>
<dbReference type="GO" id="GO:0005737">
    <property type="term" value="C:cytoplasm"/>
    <property type="evidence" value="ECO:0007669"/>
    <property type="project" value="UniProtKB-SubCell"/>
</dbReference>
<dbReference type="Pfam" id="PF02075">
    <property type="entry name" value="RuvC"/>
    <property type="match status" value="1"/>
</dbReference>
<feature type="active site" evidence="13">
    <location>
        <position position="150"/>
    </location>
</feature>
<dbReference type="GO" id="GO:0003677">
    <property type="term" value="F:DNA binding"/>
    <property type="evidence" value="ECO:0007669"/>
    <property type="project" value="UniProtKB-KW"/>
</dbReference>
<keyword evidence="3 13" id="KW-0540">Nuclease</keyword>
<protein>
    <recommendedName>
        <fullName evidence="13 14">Crossover junction endodeoxyribonuclease RuvC</fullName>
        <ecNumber evidence="13 14">3.1.21.10</ecNumber>
    </recommendedName>
    <alternativeName>
        <fullName evidence="13">Holliday junction nuclease RuvC</fullName>
    </alternativeName>
    <alternativeName>
        <fullName evidence="13">Holliday junction resolvase RuvC</fullName>
    </alternativeName>
</protein>
<keyword evidence="11 13" id="KW-0234">DNA repair</keyword>
<dbReference type="GO" id="GO:0008821">
    <property type="term" value="F:crossover junction DNA endonuclease activity"/>
    <property type="evidence" value="ECO:0007669"/>
    <property type="project" value="UniProtKB-UniRule"/>
</dbReference>
<evidence type="ECO:0000256" key="4">
    <source>
        <dbReference type="ARBA" id="ARBA00022723"/>
    </source>
</evidence>
<dbReference type="InterPro" id="IPR036397">
    <property type="entry name" value="RNaseH_sf"/>
</dbReference>
<dbReference type="InterPro" id="IPR012337">
    <property type="entry name" value="RNaseH-like_sf"/>
</dbReference>
<dbReference type="EC" id="3.1.21.10" evidence="13 14"/>
<dbReference type="InterPro" id="IPR002176">
    <property type="entry name" value="X-over_junc_endoDNase_RuvC"/>
</dbReference>
<evidence type="ECO:0000313" key="16">
    <source>
        <dbReference type="Proteomes" id="UP000033867"/>
    </source>
</evidence>
<comment type="catalytic activity">
    <reaction evidence="12 13">
        <text>Endonucleolytic cleavage at a junction such as a reciprocal single-stranded crossover between two homologous DNA duplexes (Holliday junction).</text>
        <dbReference type="EC" id="3.1.21.10"/>
    </reaction>
</comment>
<dbReference type="GO" id="GO:0006281">
    <property type="term" value="P:DNA repair"/>
    <property type="evidence" value="ECO:0007669"/>
    <property type="project" value="UniProtKB-UniRule"/>
</dbReference>
<evidence type="ECO:0000256" key="6">
    <source>
        <dbReference type="ARBA" id="ARBA00022763"/>
    </source>
</evidence>
<dbReference type="EMBL" id="LCEK01000012">
    <property type="protein sequence ID" value="KKS72201.1"/>
    <property type="molecule type" value="Genomic_DNA"/>
</dbReference>
<keyword evidence="5 13" id="KW-0255">Endonuclease</keyword>
<feature type="binding site" evidence="13">
    <location>
        <position position="77"/>
    </location>
    <ligand>
        <name>Mg(2+)</name>
        <dbReference type="ChEBI" id="CHEBI:18420"/>
        <label>2</label>
    </ligand>
</feature>
<comment type="caution">
    <text evidence="15">The sequence shown here is derived from an EMBL/GenBank/DDBJ whole genome shotgun (WGS) entry which is preliminary data.</text>
</comment>
<dbReference type="NCBIfam" id="NF000711">
    <property type="entry name" value="PRK00039.2-1"/>
    <property type="match status" value="1"/>
</dbReference>
<dbReference type="Gene3D" id="3.30.420.10">
    <property type="entry name" value="Ribonuclease H-like superfamily/Ribonuclease H"/>
    <property type="match status" value="1"/>
</dbReference>
<evidence type="ECO:0000256" key="7">
    <source>
        <dbReference type="ARBA" id="ARBA00022801"/>
    </source>
</evidence>
<evidence type="ECO:0000256" key="14">
    <source>
        <dbReference type="NCBIfam" id="TIGR00228"/>
    </source>
</evidence>
<dbReference type="GO" id="GO:0000287">
    <property type="term" value="F:magnesium ion binding"/>
    <property type="evidence" value="ECO:0007669"/>
    <property type="project" value="UniProtKB-UniRule"/>
</dbReference>
<dbReference type="NCBIfam" id="TIGR00228">
    <property type="entry name" value="ruvC"/>
    <property type="match status" value="1"/>
</dbReference>
<evidence type="ECO:0000256" key="2">
    <source>
        <dbReference type="ARBA" id="ARBA00022490"/>
    </source>
</evidence>
<feature type="binding site" evidence="13">
    <location>
        <position position="17"/>
    </location>
    <ligand>
        <name>Mg(2+)</name>
        <dbReference type="ChEBI" id="CHEBI:18420"/>
        <label>1</label>
    </ligand>
</feature>
<evidence type="ECO:0000256" key="8">
    <source>
        <dbReference type="ARBA" id="ARBA00022842"/>
    </source>
</evidence>
<dbReference type="AlphaFoldDB" id="A0A0G1DN06"/>
<name>A0A0G1DN06_9BACT</name>
<keyword evidence="8 13" id="KW-0460">Magnesium</keyword>
<comment type="cofactor">
    <cofactor evidence="13">
        <name>Mg(2+)</name>
        <dbReference type="ChEBI" id="CHEBI:18420"/>
    </cofactor>
    <text evidence="13">Binds 2 Mg(2+) ion per subunit.</text>
</comment>
<evidence type="ECO:0000256" key="3">
    <source>
        <dbReference type="ARBA" id="ARBA00022722"/>
    </source>
</evidence>
<dbReference type="SUPFAM" id="SSF53098">
    <property type="entry name" value="Ribonuclease H-like"/>
    <property type="match status" value="1"/>
</dbReference>
<evidence type="ECO:0000256" key="13">
    <source>
        <dbReference type="HAMAP-Rule" id="MF_00034"/>
    </source>
</evidence>
<proteinExistence type="inferred from homology"/>
<feature type="active site" evidence="13">
    <location>
        <position position="17"/>
    </location>
</feature>
<keyword evidence="10 13" id="KW-0233">DNA recombination</keyword>
<keyword evidence="9 13" id="KW-0238">DNA-binding</keyword>
<dbReference type="PATRIC" id="fig|1619052.3.peg.308"/>
<keyword evidence="4 13" id="KW-0479">Metal-binding</keyword>
<evidence type="ECO:0000256" key="10">
    <source>
        <dbReference type="ARBA" id="ARBA00023172"/>
    </source>
</evidence>
<reference evidence="15 16" key="1">
    <citation type="journal article" date="2015" name="Nature">
        <title>rRNA introns, odd ribosomes, and small enigmatic genomes across a large radiation of phyla.</title>
        <authorList>
            <person name="Brown C.T."/>
            <person name="Hug L.A."/>
            <person name="Thomas B.C."/>
            <person name="Sharon I."/>
            <person name="Castelle C.J."/>
            <person name="Singh A."/>
            <person name="Wilkins M.J."/>
            <person name="Williams K.H."/>
            <person name="Banfield J.F."/>
        </authorList>
    </citation>
    <scope>NUCLEOTIDE SEQUENCE [LARGE SCALE GENOMIC DNA]</scope>
</reference>
<dbReference type="GO" id="GO:0006310">
    <property type="term" value="P:DNA recombination"/>
    <property type="evidence" value="ECO:0007669"/>
    <property type="project" value="UniProtKB-UniRule"/>
</dbReference>
<organism evidence="15 16">
    <name type="scientific">Candidatus Magasanikbacteria bacterium GW2011_GWE2_42_7</name>
    <dbReference type="NCBI Taxonomy" id="1619052"/>
    <lineage>
        <taxon>Bacteria</taxon>
        <taxon>Candidatus Magasanikiibacteriota</taxon>
    </lineage>
</organism>
<evidence type="ECO:0000256" key="5">
    <source>
        <dbReference type="ARBA" id="ARBA00022759"/>
    </source>
</evidence>
<dbReference type="PRINTS" id="PR00696">
    <property type="entry name" value="RSOLVASERUVC"/>
</dbReference>
<feature type="binding site" evidence="13">
    <location>
        <position position="150"/>
    </location>
    <ligand>
        <name>Mg(2+)</name>
        <dbReference type="ChEBI" id="CHEBI:18420"/>
        <label>1</label>
    </ligand>
</feature>
<accession>A0A0G1DN06</accession>
<dbReference type="Proteomes" id="UP000033867">
    <property type="component" value="Unassembled WGS sequence"/>
</dbReference>
<gene>
    <name evidence="13" type="primary">ruvC</name>
    <name evidence="15" type="ORF">UV42_C0012G0028</name>
</gene>